<proteinExistence type="predicted"/>
<reference evidence="2 3" key="1">
    <citation type="submission" date="2018-02" db="EMBL/GenBank/DDBJ databases">
        <title>Draft genome sequences of Elsinoe sp., causing black scab on jojoba.</title>
        <authorList>
            <person name="Stodart B."/>
            <person name="Jeffress S."/>
            <person name="Ash G."/>
            <person name="Arun Chinnappa K."/>
        </authorList>
    </citation>
    <scope>NUCLEOTIDE SEQUENCE [LARGE SCALE GENOMIC DNA]</scope>
    <source>
        <strain evidence="2 3">Hillstone_2</strain>
    </source>
</reference>
<dbReference type="Proteomes" id="UP000308133">
    <property type="component" value="Unassembled WGS sequence"/>
</dbReference>
<dbReference type="Pfam" id="PF07985">
    <property type="entry name" value="SRR1"/>
    <property type="match status" value="1"/>
</dbReference>
<protein>
    <recommendedName>
        <fullName evidence="1">SRR1-like domain-containing protein</fullName>
    </recommendedName>
</protein>
<dbReference type="EMBL" id="PTQR01000086">
    <property type="protein sequence ID" value="TKX20699.1"/>
    <property type="molecule type" value="Genomic_DNA"/>
</dbReference>
<name>A0A4U7ARV0_9PEZI</name>
<evidence type="ECO:0000313" key="2">
    <source>
        <dbReference type="EMBL" id="TKX20699.1"/>
    </source>
</evidence>
<dbReference type="PANTHER" id="PTHR42080:SF1">
    <property type="entry name" value="SRR1-LIKE DOMAIN-CONTAINING PROTEIN"/>
    <property type="match status" value="1"/>
</dbReference>
<dbReference type="AlphaFoldDB" id="A0A4U7ARV0"/>
<organism evidence="2 3">
    <name type="scientific">Elsinoe australis</name>
    <dbReference type="NCBI Taxonomy" id="40998"/>
    <lineage>
        <taxon>Eukaryota</taxon>
        <taxon>Fungi</taxon>
        <taxon>Dikarya</taxon>
        <taxon>Ascomycota</taxon>
        <taxon>Pezizomycotina</taxon>
        <taxon>Dothideomycetes</taxon>
        <taxon>Dothideomycetidae</taxon>
        <taxon>Myriangiales</taxon>
        <taxon>Elsinoaceae</taxon>
        <taxon>Elsinoe</taxon>
    </lineage>
</organism>
<comment type="caution">
    <text evidence="2">The sequence shown here is derived from an EMBL/GenBank/DDBJ whole genome shotgun (WGS) entry which is preliminary data.</text>
</comment>
<dbReference type="PANTHER" id="PTHR42080">
    <property type="entry name" value="SRR1 DOMAIN-CONTAINING PROTEIN"/>
    <property type="match status" value="1"/>
</dbReference>
<feature type="domain" description="SRR1-like" evidence="1">
    <location>
        <begin position="102"/>
        <end position="201"/>
    </location>
</feature>
<gene>
    <name evidence="2" type="ORF">C1H76_7085</name>
</gene>
<accession>A0A4U7ARV0</accession>
<evidence type="ECO:0000259" key="1">
    <source>
        <dbReference type="Pfam" id="PF07985"/>
    </source>
</evidence>
<sequence>MPHTNRRKNTKATKLRQVDDSDGWTTVARAKDPAQARKMIAANKVDGRTHGIRNDVTLKDLQNKYEVCLRNYNEECHGEVCKVLGRTFFPSAMGDEGGHAPVKITNAVCLALGTFTWYRDLRNMWQLAFFVGLIKSLTGDRRDAIQMSAQDPEFADVDVKFLESIGVKVYPMEELPRIDNQTFLFIPFMDCEVEYKLMHKAKICPLYVSVGVVSVSEHFSRFPCGQRRDTQEDEDGRQEALEAVNSIKQSHDDFEFPWWTSSGTSMSWLRMHVIKPALDNSET</sequence>
<evidence type="ECO:0000313" key="3">
    <source>
        <dbReference type="Proteomes" id="UP000308133"/>
    </source>
</evidence>
<dbReference type="InterPro" id="IPR012942">
    <property type="entry name" value="SRR1-like"/>
</dbReference>